<evidence type="ECO:0000256" key="11">
    <source>
        <dbReference type="SAM" id="Phobius"/>
    </source>
</evidence>
<keyword evidence="7" id="KW-0573">Peptidoglycan synthesis</keyword>
<dbReference type="InterPro" id="IPR001460">
    <property type="entry name" value="PCN-bd_Tpept"/>
</dbReference>
<keyword evidence="15" id="KW-0132">Cell division</keyword>
<evidence type="ECO:0000256" key="7">
    <source>
        <dbReference type="ARBA" id="ARBA00022984"/>
    </source>
</evidence>
<accession>A0A410X2P3</accession>
<dbReference type="EMBL" id="JAMDMJ010000042">
    <property type="protein sequence ID" value="MCY9599364.1"/>
    <property type="molecule type" value="Genomic_DNA"/>
</dbReference>
<dbReference type="GO" id="GO:0071972">
    <property type="term" value="F:peptidoglycan L,D-transpeptidase activity"/>
    <property type="evidence" value="ECO:0007669"/>
    <property type="project" value="TreeGrafter"/>
</dbReference>
<gene>
    <name evidence="14" type="ORF">M5X16_26840</name>
    <name evidence="15" type="ORF">PC41400_25615</name>
</gene>
<keyword evidence="15" id="KW-0131">Cell cycle</keyword>
<evidence type="ECO:0000256" key="5">
    <source>
        <dbReference type="ARBA" id="ARBA00022692"/>
    </source>
</evidence>
<dbReference type="GO" id="GO:0051301">
    <property type="term" value="P:cell division"/>
    <property type="evidence" value="ECO:0007669"/>
    <property type="project" value="UniProtKB-KW"/>
</dbReference>
<evidence type="ECO:0000256" key="4">
    <source>
        <dbReference type="ARBA" id="ARBA00022475"/>
    </source>
</evidence>
<reference evidence="15 16" key="1">
    <citation type="submission" date="2018-01" db="EMBL/GenBank/DDBJ databases">
        <title>The whole genome sequencing and assembly of Paenibacillus chitinolyticus KCCM 41400 strain.</title>
        <authorList>
            <person name="Kim J.-Y."/>
            <person name="Park M.-K."/>
            <person name="Lee Y.-J."/>
            <person name="Yi H."/>
            <person name="Bahn Y.-S."/>
            <person name="Kim J.F."/>
            <person name="Lee D.-W."/>
        </authorList>
    </citation>
    <scope>NUCLEOTIDE SEQUENCE [LARGE SCALE GENOMIC DNA]</scope>
    <source>
        <strain evidence="15 16">KCCM 41400</strain>
    </source>
</reference>
<keyword evidence="5 11" id="KW-0812">Transmembrane</keyword>
<dbReference type="GO" id="GO:0071555">
    <property type="term" value="P:cell wall organization"/>
    <property type="evidence" value="ECO:0007669"/>
    <property type="project" value="UniProtKB-KW"/>
</dbReference>
<dbReference type="InterPro" id="IPR012338">
    <property type="entry name" value="Beta-lactam/transpept-like"/>
</dbReference>
<feature type="domain" description="Penicillin-binding protein transpeptidase" evidence="12">
    <location>
        <begin position="317"/>
        <end position="654"/>
    </location>
</feature>
<keyword evidence="8 11" id="KW-1133">Transmembrane helix</keyword>
<dbReference type="Gene3D" id="3.40.710.10">
    <property type="entry name" value="DD-peptidase/beta-lactamase superfamily"/>
    <property type="match status" value="1"/>
</dbReference>
<dbReference type="EMBL" id="CP026520">
    <property type="protein sequence ID" value="QAV20879.1"/>
    <property type="molecule type" value="Genomic_DNA"/>
</dbReference>
<evidence type="ECO:0000256" key="10">
    <source>
        <dbReference type="ARBA" id="ARBA00023316"/>
    </source>
</evidence>
<dbReference type="Proteomes" id="UP001527202">
    <property type="component" value="Unassembled WGS sequence"/>
</dbReference>
<dbReference type="InterPro" id="IPR050515">
    <property type="entry name" value="Beta-lactam/transpept"/>
</dbReference>
<keyword evidence="4" id="KW-1003">Cell membrane</keyword>
<keyword evidence="9 11" id="KW-0472">Membrane</keyword>
<evidence type="ECO:0000256" key="8">
    <source>
        <dbReference type="ARBA" id="ARBA00022989"/>
    </source>
</evidence>
<keyword evidence="6" id="KW-0133">Cell shape</keyword>
<evidence type="ECO:0000313" key="14">
    <source>
        <dbReference type="EMBL" id="MCY9599364.1"/>
    </source>
</evidence>
<feature type="domain" description="Penicillin-binding protein dimerisation" evidence="13">
    <location>
        <begin position="63"/>
        <end position="264"/>
    </location>
</feature>
<sequence length="681" mass="76616">MHNEDLEKPDSSKRTRFSVRINLFFFTTFILFSVLIVRLAILQFVEGDRLAEEENSATNRETPIPPIRGNIYDSNSYPIAYTIPVQSVFFRIESGQNNKEEVIGLARKLADVFQQYGSKNTKPLTPEEIVELMDVGYDINQQQTKAPSYYSIPRRIKADLTKEEVSYLMEHRDEFKWIEVMEESIRTYDQDKIAVQLTGYMRQFSTARESKYGLSFYKNKENTAEYLDTEDVGYDGLELMYQEELRGKNGYKKYPVNSSQKIIGPVSITKPEKGNNLYLTIHKDIQNRTEQKIMDHLAYLRQPKSSSYGYSPNARSGYAVAMEVDTGRVVAMASMPDYDPNLWTGGIKATEYKKIQPFVNNGTITTAYPDYPENELKKHANSIVYMGSTIKPLTVLAGLKEGFFSVNDYYNDRGSYSFGKKGSQSTIWNSGRKSFGPINAADAIKHSSNTFMSAMIGERLYFDREDGLKVWDDYLKRFGLVVSTESGLPNEYAGSNESLANAKLDSKQSALVYASWGQNEKSTTLQLAQHTAMLASRGKRMKPLFVDRITTYEGETIKKFDPVVLSEETSFKPQYWDTIFKGMKEVSKQGFDGVNYTVAAKTGTSTQQIGSKEVDNAVFIAFAPADKPKLAVAVVVPEGGYGSYGAAPIAREMFDAYDEYIGLNGTPRGPANGKTDGAAKH</sequence>
<dbReference type="InterPro" id="IPR005311">
    <property type="entry name" value="PBP_dimer"/>
</dbReference>
<keyword evidence="17" id="KW-1185">Reference proteome</keyword>
<evidence type="ECO:0000259" key="12">
    <source>
        <dbReference type="Pfam" id="PF00905"/>
    </source>
</evidence>
<dbReference type="Pfam" id="PF03717">
    <property type="entry name" value="PBP_dimer"/>
    <property type="match status" value="1"/>
</dbReference>
<dbReference type="Pfam" id="PF00905">
    <property type="entry name" value="Transpeptidase"/>
    <property type="match status" value="1"/>
</dbReference>
<evidence type="ECO:0000259" key="13">
    <source>
        <dbReference type="Pfam" id="PF03717"/>
    </source>
</evidence>
<comment type="similarity">
    <text evidence="3">Belongs to the transpeptidase family.</text>
</comment>
<evidence type="ECO:0000256" key="2">
    <source>
        <dbReference type="ARBA" id="ARBA00004236"/>
    </source>
</evidence>
<dbReference type="RefSeq" id="WP_042233477.1">
    <property type="nucleotide sequence ID" value="NZ_CP026520.1"/>
</dbReference>
<protein>
    <submittedName>
        <fullName evidence="15">Cell division protein FtsI</fullName>
    </submittedName>
    <submittedName>
        <fullName evidence="14">Penicillin-binding protein 2</fullName>
    </submittedName>
</protein>
<evidence type="ECO:0000313" key="15">
    <source>
        <dbReference type="EMBL" id="QAV20879.1"/>
    </source>
</evidence>
<evidence type="ECO:0000313" key="17">
    <source>
        <dbReference type="Proteomes" id="UP001527202"/>
    </source>
</evidence>
<comment type="subcellular location">
    <subcellularLocation>
        <location evidence="2">Cell membrane</location>
    </subcellularLocation>
    <subcellularLocation>
        <location evidence="1">Membrane</location>
        <topology evidence="1">Single-pass membrane protein</topology>
    </subcellularLocation>
</comment>
<evidence type="ECO:0000313" key="16">
    <source>
        <dbReference type="Proteomes" id="UP000288943"/>
    </source>
</evidence>
<dbReference type="PANTHER" id="PTHR30627:SF2">
    <property type="entry name" value="PEPTIDOGLYCAN D,D-TRANSPEPTIDASE MRDA"/>
    <property type="match status" value="1"/>
</dbReference>
<dbReference type="InterPro" id="IPR036138">
    <property type="entry name" value="PBP_dimer_sf"/>
</dbReference>
<name>A0A410X2P3_9BACL</name>
<keyword evidence="10" id="KW-0961">Cell wall biogenesis/degradation</keyword>
<feature type="transmembrane region" description="Helical" evidence="11">
    <location>
        <begin position="21"/>
        <end position="41"/>
    </location>
</feature>
<reference evidence="14 17" key="2">
    <citation type="submission" date="2022-05" db="EMBL/GenBank/DDBJ databases">
        <title>Genome Sequencing of Bee-Associated Microbes.</title>
        <authorList>
            <person name="Dunlap C."/>
        </authorList>
    </citation>
    <scope>NUCLEOTIDE SEQUENCE [LARGE SCALE GENOMIC DNA]</scope>
    <source>
        <strain evidence="14 17">NRRL B-23120</strain>
    </source>
</reference>
<proteinExistence type="inferred from homology"/>
<dbReference type="OrthoDB" id="9770103at2"/>
<dbReference type="GO" id="GO:0009252">
    <property type="term" value="P:peptidoglycan biosynthetic process"/>
    <property type="evidence" value="ECO:0007669"/>
    <property type="project" value="UniProtKB-KW"/>
</dbReference>
<dbReference type="PANTHER" id="PTHR30627">
    <property type="entry name" value="PEPTIDOGLYCAN D,D-TRANSPEPTIDASE"/>
    <property type="match status" value="1"/>
</dbReference>
<dbReference type="Gene3D" id="3.90.1310.10">
    <property type="entry name" value="Penicillin-binding protein 2a (Domain 2)"/>
    <property type="match status" value="1"/>
</dbReference>
<evidence type="ECO:0000256" key="6">
    <source>
        <dbReference type="ARBA" id="ARBA00022960"/>
    </source>
</evidence>
<dbReference type="Proteomes" id="UP000288943">
    <property type="component" value="Chromosome"/>
</dbReference>
<dbReference type="GO" id="GO:0008658">
    <property type="term" value="F:penicillin binding"/>
    <property type="evidence" value="ECO:0007669"/>
    <property type="project" value="InterPro"/>
</dbReference>
<dbReference type="AlphaFoldDB" id="A0A410X2P3"/>
<evidence type="ECO:0000256" key="9">
    <source>
        <dbReference type="ARBA" id="ARBA00023136"/>
    </source>
</evidence>
<dbReference type="SUPFAM" id="SSF56601">
    <property type="entry name" value="beta-lactamase/transpeptidase-like"/>
    <property type="match status" value="1"/>
</dbReference>
<evidence type="ECO:0000256" key="1">
    <source>
        <dbReference type="ARBA" id="ARBA00004167"/>
    </source>
</evidence>
<evidence type="ECO:0000256" key="3">
    <source>
        <dbReference type="ARBA" id="ARBA00007171"/>
    </source>
</evidence>
<dbReference type="GO" id="GO:0008360">
    <property type="term" value="P:regulation of cell shape"/>
    <property type="evidence" value="ECO:0007669"/>
    <property type="project" value="UniProtKB-KW"/>
</dbReference>
<dbReference type="KEGG" id="pchi:PC41400_25615"/>
<dbReference type="SUPFAM" id="SSF56519">
    <property type="entry name" value="Penicillin binding protein dimerisation domain"/>
    <property type="match status" value="1"/>
</dbReference>
<dbReference type="GO" id="GO:0005886">
    <property type="term" value="C:plasma membrane"/>
    <property type="evidence" value="ECO:0007669"/>
    <property type="project" value="UniProtKB-SubCell"/>
</dbReference>
<organism evidence="15 16">
    <name type="scientific">Paenibacillus chitinolyticus</name>
    <dbReference type="NCBI Taxonomy" id="79263"/>
    <lineage>
        <taxon>Bacteria</taxon>
        <taxon>Bacillati</taxon>
        <taxon>Bacillota</taxon>
        <taxon>Bacilli</taxon>
        <taxon>Bacillales</taxon>
        <taxon>Paenibacillaceae</taxon>
        <taxon>Paenibacillus</taxon>
    </lineage>
</organism>
<dbReference type="GeneID" id="95378173"/>